<dbReference type="Pfam" id="PF12838">
    <property type="entry name" value="Fer4_7"/>
    <property type="match status" value="1"/>
</dbReference>
<feature type="domain" description="4Fe-4S ferredoxin-type" evidence="5">
    <location>
        <begin position="175"/>
        <end position="204"/>
    </location>
</feature>
<evidence type="ECO:0000256" key="3">
    <source>
        <dbReference type="ARBA" id="ARBA00023004"/>
    </source>
</evidence>
<dbReference type="SUPFAM" id="SSF54862">
    <property type="entry name" value="4Fe-4S ferredoxins"/>
    <property type="match status" value="1"/>
</dbReference>
<evidence type="ECO:0000256" key="2">
    <source>
        <dbReference type="ARBA" id="ARBA00022723"/>
    </source>
</evidence>
<proteinExistence type="predicted"/>
<dbReference type="Proteomes" id="UP001168167">
    <property type="component" value="Unassembled WGS sequence"/>
</dbReference>
<name>A0ABT7QMQ1_9GAMM</name>
<evidence type="ECO:0000313" key="7">
    <source>
        <dbReference type="Proteomes" id="UP001168167"/>
    </source>
</evidence>
<sequence>MTAAYRAAMDALALVRPAPTDLVEFVSRGRIGIVAPAEAVEEAENAASNLPPELSSTVIIGNTDSEIRSINGHLGAFVIQQGEQNITVDSVLDFFSPPLVQMVNPTLTTLPLGYFSMAQSGQEALQQVLDMRGTFHKPRYFQYQKSLCAHGANGKTGCTRCLDACPTGAIVSVGDKVEVNSYLCQGCGGCVMTCPSGAMRYAYPPPQDTLQALRAAITAYGKHDSGAPTLLFYAADCAADIRAAKLAPEVLPIAVEEVGAIGLEIWLCALAYGAAHVFLYADNTRLAALAQEQQHIVKIILDALGYRCAVTVLENVSDITAEAHTALAAPASFAPDNEKRRMFFMAFNHLLTAAPAVVDLPIDLPMGAMFGEITVNAKKCTLCMACAGACPVSAVRAGGTTPRLLFVEENCVQCGLCEVACPENAITLKPRLLVDSGLRRQARLLNEDKPLLCLECSKPFATERIVGRIEEKLKSHWMFQDEKSQRRLRLCEECRVRDMFDGKGG</sequence>
<evidence type="ECO:0000259" key="5">
    <source>
        <dbReference type="PROSITE" id="PS51379"/>
    </source>
</evidence>
<dbReference type="InterPro" id="IPR017900">
    <property type="entry name" value="4Fe4S_Fe_S_CS"/>
</dbReference>
<organism evidence="6 7">
    <name type="scientific">Candidatus Doriopsillibacter californiensis</name>
    <dbReference type="NCBI Taxonomy" id="2970740"/>
    <lineage>
        <taxon>Bacteria</taxon>
        <taxon>Pseudomonadati</taxon>
        <taxon>Pseudomonadota</taxon>
        <taxon>Gammaproteobacteria</taxon>
        <taxon>Candidatus Tethybacterales</taxon>
        <taxon>Candidatus Persebacteraceae</taxon>
        <taxon>Candidatus Doriopsillibacter</taxon>
    </lineage>
</organism>
<reference evidence="6" key="2">
    <citation type="journal article" date="2023" name="Microbiome">
        <title>Synthase-selected sorting approach identifies a beta-lactone synthase in a nudibranch symbiotic bacterium.</title>
        <authorList>
            <person name="Dzunkova M."/>
            <person name="La Clair J.J."/>
            <person name="Tyml T."/>
            <person name="Doud D."/>
            <person name="Schulz F."/>
            <person name="Piquer-Esteban S."/>
            <person name="Porcel Sanchis D."/>
            <person name="Osborn A."/>
            <person name="Robinson D."/>
            <person name="Louie K.B."/>
            <person name="Bowen B.P."/>
            <person name="Bowers R.M."/>
            <person name="Lee J."/>
            <person name="Arnau V."/>
            <person name="Diaz-Villanueva W."/>
            <person name="Stepanauskas R."/>
            <person name="Gosliner T."/>
            <person name="Date S.V."/>
            <person name="Northen T.R."/>
            <person name="Cheng J.F."/>
            <person name="Burkart M.D."/>
            <person name="Woyke T."/>
        </authorList>
    </citation>
    <scope>NUCLEOTIDE SEQUENCE</scope>
    <source>
        <strain evidence="6">Df01</strain>
    </source>
</reference>
<keyword evidence="1" id="KW-0004">4Fe-4S</keyword>
<dbReference type="PROSITE" id="PS51379">
    <property type="entry name" value="4FE4S_FER_2"/>
    <property type="match status" value="3"/>
</dbReference>
<comment type="caution">
    <text evidence="6">The sequence shown here is derived from an EMBL/GenBank/DDBJ whole genome shotgun (WGS) entry which is preliminary data.</text>
</comment>
<dbReference type="InterPro" id="IPR050572">
    <property type="entry name" value="Fe-S_Ferredoxin"/>
</dbReference>
<dbReference type="EMBL" id="JANQAO010000003">
    <property type="protein sequence ID" value="MDM5147979.1"/>
    <property type="molecule type" value="Genomic_DNA"/>
</dbReference>
<keyword evidence="2" id="KW-0479">Metal-binding</keyword>
<dbReference type="Pfam" id="PF00037">
    <property type="entry name" value="Fer4"/>
    <property type="match status" value="2"/>
</dbReference>
<keyword evidence="4" id="KW-0411">Iron-sulfur</keyword>
<evidence type="ECO:0000313" key="6">
    <source>
        <dbReference type="EMBL" id="MDM5147979.1"/>
    </source>
</evidence>
<feature type="domain" description="4Fe-4S ferredoxin-type" evidence="5">
    <location>
        <begin position="402"/>
        <end position="431"/>
    </location>
</feature>
<evidence type="ECO:0000256" key="1">
    <source>
        <dbReference type="ARBA" id="ARBA00022485"/>
    </source>
</evidence>
<accession>A0ABT7QMQ1</accession>
<keyword evidence="3" id="KW-0408">Iron</keyword>
<feature type="domain" description="4Fe-4S ferredoxin-type" evidence="5">
    <location>
        <begin position="371"/>
        <end position="400"/>
    </location>
</feature>
<dbReference type="Gene3D" id="3.30.70.20">
    <property type="match status" value="2"/>
</dbReference>
<keyword evidence="7" id="KW-1185">Reference proteome</keyword>
<dbReference type="PANTHER" id="PTHR43687:SF4">
    <property type="entry name" value="BLR5484 PROTEIN"/>
    <property type="match status" value="1"/>
</dbReference>
<protein>
    <submittedName>
        <fullName evidence="6">4Fe-4S binding protein</fullName>
    </submittedName>
</protein>
<gene>
    <name evidence="6" type="ORF">NQX30_06310</name>
</gene>
<evidence type="ECO:0000256" key="4">
    <source>
        <dbReference type="ARBA" id="ARBA00023014"/>
    </source>
</evidence>
<dbReference type="PROSITE" id="PS00198">
    <property type="entry name" value="4FE4S_FER_1"/>
    <property type="match status" value="2"/>
</dbReference>
<dbReference type="InterPro" id="IPR017896">
    <property type="entry name" value="4Fe4S_Fe-S-bd"/>
</dbReference>
<reference evidence="6" key="1">
    <citation type="submission" date="2022-08" db="EMBL/GenBank/DDBJ databases">
        <authorList>
            <person name="Dzunkova M."/>
            <person name="La Clair J."/>
            <person name="Tyml T."/>
            <person name="Doud D."/>
            <person name="Schulz F."/>
            <person name="Piquer S."/>
            <person name="Porcel Sanchis D."/>
            <person name="Osborn A."/>
            <person name="Robinson D."/>
            <person name="Louie K.B."/>
            <person name="Bowen B.P."/>
            <person name="Bowers R."/>
            <person name="Lee J."/>
            <person name="Arnau Llombart V."/>
            <person name="Diaz Villanueva W."/>
            <person name="Gosliner T."/>
            <person name="Northen T."/>
            <person name="Cheng J.-F."/>
            <person name="Burkart M.D."/>
            <person name="Woyke T."/>
        </authorList>
    </citation>
    <scope>NUCLEOTIDE SEQUENCE</scope>
    <source>
        <strain evidence="6">Df01</strain>
    </source>
</reference>
<dbReference type="PANTHER" id="PTHR43687">
    <property type="entry name" value="ADENYLYLSULFATE REDUCTASE, BETA SUBUNIT"/>
    <property type="match status" value="1"/>
</dbReference>